<comment type="caution">
    <text evidence="1">The sequence shown here is derived from an EMBL/GenBank/DDBJ whole genome shotgun (WGS) entry which is preliminary data.</text>
</comment>
<gene>
    <name evidence="1" type="ORF">ACFOKA_16245</name>
</gene>
<evidence type="ECO:0000313" key="1">
    <source>
        <dbReference type="EMBL" id="MFC3053450.1"/>
    </source>
</evidence>
<reference evidence="2" key="1">
    <citation type="journal article" date="2019" name="Int. J. Syst. Evol. Microbiol.">
        <title>The Global Catalogue of Microorganisms (GCM) 10K type strain sequencing project: providing services to taxonomists for standard genome sequencing and annotation.</title>
        <authorList>
            <consortium name="The Broad Institute Genomics Platform"/>
            <consortium name="The Broad Institute Genome Sequencing Center for Infectious Disease"/>
            <person name="Wu L."/>
            <person name="Ma J."/>
        </authorList>
    </citation>
    <scope>NUCLEOTIDE SEQUENCE [LARGE SCALE GENOMIC DNA]</scope>
    <source>
        <strain evidence="2">KCTC 62164</strain>
    </source>
</reference>
<protein>
    <recommendedName>
        <fullName evidence="3">Lipoprotein</fullName>
    </recommendedName>
</protein>
<dbReference type="PROSITE" id="PS51257">
    <property type="entry name" value="PROKAR_LIPOPROTEIN"/>
    <property type="match status" value="1"/>
</dbReference>
<organism evidence="1 2">
    <name type="scientific">Kordiimonas pumila</name>
    <dbReference type="NCBI Taxonomy" id="2161677"/>
    <lineage>
        <taxon>Bacteria</taxon>
        <taxon>Pseudomonadati</taxon>
        <taxon>Pseudomonadota</taxon>
        <taxon>Alphaproteobacteria</taxon>
        <taxon>Kordiimonadales</taxon>
        <taxon>Kordiimonadaceae</taxon>
        <taxon>Kordiimonas</taxon>
    </lineage>
</organism>
<sequence>MRFAFLSAVMLLVAACNKNPLEVTVSRCFGVAVVGDVGTLTKFKGVSRTTADVEYTASIMDVTSSCVEEADVKAQLDFYIGAQAGPALANSSITVPYFVAVVKDNSQLVSKRIYDVTLKFDGSGIARSHEMLTQLIPSIEQARRYNYELLVGFQVDADSAVYNMQR</sequence>
<proteinExistence type="predicted"/>
<accession>A0ABV7D949</accession>
<keyword evidence="2" id="KW-1185">Reference proteome</keyword>
<name>A0ABV7D949_9PROT</name>
<evidence type="ECO:0008006" key="3">
    <source>
        <dbReference type="Google" id="ProtNLM"/>
    </source>
</evidence>
<dbReference type="EMBL" id="JBHRSL010000027">
    <property type="protein sequence ID" value="MFC3053450.1"/>
    <property type="molecule type" value="Genomic_DNA"/>
</dbReference>
<dbReference type="RefSeq" id="WP_194215598.1">
    <property type="nucleotide sequence ID" value="NZ_CP061205.1"/>
</dbReference>
<evidence type="ECO:0000313" key="2">
    <source>
        <dbReference type="Proteomes" id="UP001595444"/>
    </source>
</evidence>
<dbReference type="Proteomes" id="UP001595444">
    <property type="component" value="Unassembled WGS sequence"/>
</dbReference>